<reference evidence="2" key="2">
    <citation type="submission" date="2015-01" db="EMBL/GenBank/DDBJ databases">
        <title>Evolutionary Origins and Diversification of the Mycorrhizal Mutualists.</title>
        <authorList>
            <consortium name="DOE Joint Genome Institute"/>
            <consortium name="Mycorrhizal Genomics Consortium"/>
            <person name="Kohler A."/>
            <person name="Kuo A."/>
            <person name="Nagy L.G."/>
            <person name="Floudas D."/>
            <person name="Copeland A."/>
            <person name="Barry K.W."/>
            <person name="Cichocki N."/>
            <person name="Veneault-Fourrey C."/>
            <person name="LaButti K."/>
            <person name="Lindquist E.A."/>
            <person name="Lipzen A."/>
            <person name="Lundell T."/>
            <person name="Morin E."/>
            <person name="Murat C."/>
            <person name="Riley R."/>
            <person name="Ohm R."/>
            <person name="Sun H."/>
            <person name="Tunlid A."/>
            <person name="Henrissat B."/>
            <person name="Grigoriev I.V."/>
            <person name="Hibbett D.S."/>
            <person name="Martin F."/>
        </authorList>
    </citation>
    <scope>NUCLEOTIDE SEQUENCE [LARGE SCALE GENOMIC DNA]</scope>
    <source>
        <strain evidence="2">Ve08.2h10</strain>
    </source>
</reference>
<accession>A0A0D0E9C6</accession>
<protein>
    <submittedName>
        <fullName evidence="1">Uncharacterized protein</fullName>
    </submittedName>
</protein>
<dbReference type="EMBL" id="KN825028">
    <property type="protein sequence ID" value="KIK95665.1"/>
    <property type="molecule type" value="Genomic_DNA"/>
</dbReference>
<dbReference type="InParanoid" id="A0A0D0E9C6"/>
<sequence length="188" mass="20405">MIAQGVVSHLQAIRKAPGILLYKHAPSGLATYPSVRRFIDGLEGHGVHPSATGQQWFFLARWIAFGSLRVWVRTLSSARYCGQRVPCGIRRQYFTSCNLISRNCDNVPSPQALTAAQAGRIPTETKGHRSVIADSSPASSLLSSSSTTAYRTHERISHGAIGIGLSLVHKTRQYARKPGSRASSHEGV</sequence>
<proteinExistence type="predicted"/>
<evidence type="ECO:0000313" key="1">
    <source>
        <dbReference type="EMBL" id="KIK95665.1"/>
    </source>
</evidence>
<gene>
    <name evidence="1" type="ORF">PAXRUDRAFT_367371</name>
</gene>
<name>A0A0D0E9C6_9AGAM</name>
<dbReference type="Proteomes" id="UP000054538">
    <property type="component" value="Unassembled WGS sequence"/>
</dbReference>
<organism evidence="1 2">
    <name type="scientific">Paxillus rubicundulus Ve08.2h10</name>
    <dbReference type="NCBI Taxonomy" id="930991"/>
    <lineage>
        <taxon>Eukaryota</taxon>
        <taxon>Fungi</taxon>
        <taxon>Dikarya</taxon>
        <taxon>Basidiomycota</taxon>
        <taxon>Agaricomycotina</taxon>
        <taxon>Agaricomycetes</taxon>
        <taxon>Agaricomycetidae</taxon>
        <taxon>Boletales</taxon>
        <taxon>Paxilineae</taxon>
        <taxon>Paxillaceae</taxon>
        <taxon>Paxillus</taxon>
    </lineage>
</organism>
<evidence type="ECO:0000313" key="2">
    <source>
        <dbReference type="Proteomes" id="UP000054538"/>
    </source>
</evidence>
<keyword evidence="2" id="KW-1185">Reference proteome</keyword>
<reference evidence="1 2" key="1">
    <citation type="submission" date="2014-04" db="EMBL/GenBank/DDBJ databases">
        <authorList>
            <consortium name="DOE Joint Genome Institute"/>
            <person name="Kuo A."/>
            <person name="Kohler A."/>
            <person name="Jargeat P."/>
            <person name="Nagy L.G."/>
            <person name="Floudas D."/>
            <person name="Copeland A."/>
            <person name="Barry K.W."/>
            <person name="Cichocki N."/>
            <person name="Veneault-Fourrey C."/>
            <person name="LaButti K."/>
            <person name="Lindquist E.A."/>
            <person name="Lipzen A."/>
            <person name="Lundell T."/>
            <person name="Morin E."/>
            <person name="Murat C."/>
            <person name="Sun H."/>
            <person name="Tunlid A."/>
            <person name="Henrissat B."/>
            <person name="Grigoriev I.V."/>
            <person name="Hibbett D.S."/>
            <person name="Martin F."/>
            <person name="Nordberg H.P."/>
            <person name="Cantor M.N."/>
            <person name="Hua S.X."/>
        </authorList>
    </citation>
    <scope>NUCLEOTIDE SEQUENCE [LARGE SCALE GENOMIC DNA]</scope>
    <source>
        <strain evidence="1 2">Ve08.2h10</strain>
    </source>
</reference>
<dbReference type="HOGENOM" id="CLU_1441481_0_0_1"/>
<dbReference type="AlphaFoldDB" id="A0A0D0E9C6"/>